<dbReference type="SUPFAM" id="SSF53613">
    <property type="entry name" value="Ribokinase-like"/>
    <property type="match status" value="1"/>
</dbReference>
<dbReference type="Proteomes" id="UP000177383">
    <property type="component" value="Unassembled WGS sequence"/>
</dbReference>
<keyword evidence="3" id="KW-0418">Kinase</keyword>
<name>A0A1F5ZPI8_9BACT</name>
<feature type="domain" description="Carbohydrate kinase PfkB" evidence="4">
    <location>
        <begin position="165"/>
        <end position="271"/>
    </location>
</feature>
<dbReference type="InterPro" id="IPR029056">
    <property type="entry name" value="Ribokinase-like"/>
</dbReference>
<protein>
    <recommendedName>
        <fullName evidence="4">Carbohydrate kinase PfkB domain-containing protein</fullName>
    </recommendedName>
</protein>
<proteinExistence type="inferred from homology"/>
<organism evidence="5 6">
    <name type="scientific">Candidatus Gottesmanbacteria bacterium RIFCSPHIGHO2_01_FULL_39_10</name>
    <dbReference type="NCBI Taxonomy" id="1798375"/>
    <lineage>
        <taxon>Bacteria</taxon>
        <taxon>Candidatus Gottesmaniibacteriota</taxon>
    </lineage>
</organism>
<dbReference type="InterPro" id="IPR011611">
    <property type="entry name" value="PfkB_dom"/>
</dbReference>
<dbReference type="Gene3D" id="3.40.1190.20">
    <property type="match status" value="1"/>
</dbReference>
<dbReference type="InterPro" id="IPR050306">
    <property type="entry name" value="PfkB_Carbo_kinase"/>
</dbReference>
<evidence type="ECO:0000313" key="5">
    <source>
        <dbReference type="EMBL" id="OGG14358.1"/>
    </source>
</evidence>
<evidence type="ECO:0000259" key="4">
    <source>
        <dbReference type="Pfam" id="PF00294"/>
    </source>
</evidence>
<evidence type="ECO:0000256" key="1">
    <source>
        <dbReference type="ARBA" id="ARBA00010688"/>
    </source>
</evidence>
<reference evidence="5 6" key="1">
    <citation type="journal article" date="2016" name="Nat. Commun.">
        <title>Thousands of microbial genomes shed light on interconnected biogeochemical processes in an aquifer system.</title>
        <authorList>
            <person name="Anantharaman K."/>
            <person name="Brown C.T."/>
            <person name="Hug L.A."/>
            <person name="Sharon I."/>
            <person name="Castelle C.J."/>
            <person name="Probst A.J."/>
            <person name="Thomas B.C."/>
            <person name="Singh A."/>
            <person name="Wilkins M.J."/>
            <person name="Karaoz U."/>
            <person name="Brodie E.L."/>
            <person name="Williams K.H."/>
            <person name="Hubbard S.S."/>
            <person name="Banfield J.F."/>
        </authorList>
    </citation>
    <scope>NUCLEOTIDE SEQUENCE [LARGE SCALE GENOMIC DNA]</scope>
</reference>
<evidence type="ECO:0000256" key="3">
    <source>
        <dbReference type="ARBA" id="ARBA00022777"/>
    </source>
</evidence>
<sequence length="286" mass="31839">MKALIYGNLTLDENITDGKKYQGPGGSSYFISRTYDKLGVESTLVSPYGFDFPNKYLQDFSVFPPKPIVDSTLIFQNITKASRRVQKVFNIKHSPNILPEKIPKSLLNHINLVIFATVLDNISPATISKIKNFVKPDAIISLVAQGLFRNIDENGNVVKKEKKNIEAYLKYIDFMFLSVEDIGDSLSKAEKWSRGGPLVIVTQAEKGCMIFNHGKPQKFNAFKIDNIIDATGAGDVFAAAFSYAYFQTKNISYCAKFGNSAAALSLKSHSSDLKFTLQDIENLIDH</sequence>
<accession>A0A1F5ZPI8</accession>
<gene>
    <name evidence="5" type="ORF">A2773_02880</name>
</gene>
<evidence type="ECO:0000256" key="2">
    <source>
        <dbReference type="ARBA" id="ARBA00022679"/>
    </source>
</evidence>
<dbReference type="EMBL" id="MFJE01000020">
    <property type="protein sequence ID" value="OGG14358.1"/>
    <property type="molecule type" value="Genomic_DNA"/>
</dbReference>
<dbReference type="AlphaFoldDB" id="A0A1F5ZPI8"/>
<dbReference type="STRING" id="1798375.A2773_02880"/>
<dbReference type="PANTHER" id="PTHR43085">
    <property type="entry name" value="HEXOKINASE FAMILY MEMBER"/>
    <property type="match status" value="1"/>
</dbReference>
<dbReference type="Pfam" id="PF00294">
    <property type="entry name" value="PfkB"/>
    <property type="match status" value="1"/>
</dbReference>
<comment type="similarity">
    <text evidence="1">Belongs to the carbohydrate kinase PfkB family.</text>
</comment>
<dbReference type="GO" id="GO:0016301">
    <property type="term" value="F:kinase activity"/>
    <property type="evidence" value="ECO:0007669"/>
    <property type="project" value="UniProtKB-KW"/>
</dbReference>
<comment type="caution">
    <text evidence="5">The sequence shown here is derived from an EMBL/GenBank/DDBJ whole genome shotgun (WGS) entry which is preliminary data.</text>
</comment>
<dbReference type="PANTHER" id="PTHR43085:SF57">
    <property type="entry name" value="CARBOHYDRATE KINASE PFKB DOMAIN-CONTAINING PROTEIN"/>
    <property type="match status" value="1"/>
</dbReference>
<keyword evidence="2" id="KW-0808">Transferase</keyword>
<evidence type="ECO:0000313" key="6">
    <source>
        <dbReference type="Proteomes" id="UP000177383"/>
    </source>
</evidence>